<dbReference type="InterPro" id="IPR013783">
    <property type="entry name" value="Ig-like_fold"/>
</dbReference>
<dbReference type="InParanoid" id="A0A7F5R7H7"/>
<evidence type="ECO:0000313" key="11">
    <source>
        <dbReference type="RefSeq" id="XP_025831915.1"/>
    </source>
</evidence>
<dbReference type="InterPro" id="IPR008958">
    <property type="entry name" value="Transglutaminase_C"/>
</dbReference>
<evidence type="ECO:0000256" key="5">
    <source>
        <dbReference type="ARBA" id="ARBA00023315"/>
    </source>
</evidence>
<dbReference type="FunCoup" id="A0A7F5R7H7">
    <property type="interactions" value="33"/>
</dbReference>
<dbReference type="InterPro" id="IPR036238">
    <property type="entry name" value="Transglutaminase_C_sf"/>
</dbReference>
<protein>
    <recommendedName>
        <fullName evidence="6">protein-glutamine gamma-glutamyltransferase</fullName>
        <ecNumber evidence="6">2.3.2.13</ecNumber>
    </recommendedName>
</protein>
<dbReference type="FunFam" id="3.90.260.10:FF:000001">
    <property type="entry name" value="Protein-glutamine gamma-glutamyltransferase 2"/>
    <property type="match status" value="1"/>
</dbReference>
<keyword evidence="10" id="KW-1185">Reference proteome</keyword>
<evidence type="ECO:0000256" key="8">
    <source>
        <dbReference type="PIRSR" id="PIRSR000459-2"/>
    </source>
</evidence>
<dbReference type="GeneID" id="108735098"/>
<dbReference type="PANTHER" id="PTHR11590:SF69">
    <property type="entry name" value="RE08173P"/>
    <property type="match status" value="1"/>
</dbReference>
<feature type="binding site" evidence="8">
    <location>
        <position position="451"/>
    </location>
    <ligand>
        <name>Ca(2+)</name>
        <dbReference type="ChEBI" id="CHEBI:29108"/>
    </ligand>
</feature>
<dbReference type="PIRSF" id="PIRSF000459">
    <property type="entry name" value="TGM_EBP42"/>
    <property type="match status" value="1"/>
</dbReference>
<dbReference type="Pfam" id="PF00927">
    <property type="entry name" value="Transglut_C"/>
    <property type="match status" value="2"/>
</dbReference>
<dbReference type="Proteomes" id="UP000192223">
    <property type="component" value="Unplaced"/>
</dbReference>
<evidence type="ECO:0000256" key="1">
    <source>
        <dbReference type="ARBA" id="ARBA00005968"/>
    </source>
</evidence>
<dbReference type="AlphaFoldDB" id="A0A7F5R7H7"/>
<evidence type="ECO:0000256" key="3">
    <source>
        <dbReference type="ARBA" id="ARBA00022723"/>
    </source>
</evidence>
<dbReference type="EC" id="2.3.2.13" evidence="6"/>
<dbReference type="InterPro" id="IPR023608">
    <property type="entry name" value="Transglutaminase_animal"/>
</dbReference>
<gene>
    <name evidence="11" type="primary">LOC108735098</name>
</gene>
<dbReference type="OrthoDB" id="437511at2759"/>
<evidence type="ECO:0000256" key="6">
    <source>
        <dbReference type="ARBA" id="ARBA00024222"/>
    </source>
</evidence>
<dbReference type="SUPFAM" id="SSF81296">
    <property type="entry name" value="E set domains"/>
    <property type="match status" value="1"/>
</dbReference>
<dbReference type="Gene3D" id="2.60.40.10">
    <property type="entry name" value="Immunoglobulins"/>
    <property type="match status" value="3"/>
</dbReference>
<dbReference type="SUPFAM" id="SSF54001">
    <property type="entry name" value="Cysteine proteinases"/>
    <property type="match status" value="1"/>
</dbReference>
<dbReference type="GO" id="GO:0046872">
    <property type="term" value="F:metal ion binding"/>
    <property type="evidence" value="ECO:0007669"/>
    <property type="project" value="UniProtKB-KW"/>
</dbReference>
<comment type="cofactor">
    <cofactor evidence="8">
        <name>Ca(2+)</name>
        <dbReference type="ChEBI" id="CHEBI:29108"/>
    </cofactor>
    <text evidence="8">Binds 1 Ca(2+) ion per subunit.</text>
</comment>
<feature type="domain" description="Transglutaminase-like" evidence="9">
    <location>
        <begin position="319"/>
        <end position="412"/>
    </location>
</feature>
<comment type="catalytic activity">
    <reaction evidence="7">
        <text>L-glutaminyl-[protein] + L-lysyl-[protein] = [protein]-L-lysyl-N(6)-5-L-glutamyl-[protein] + NH4(+)</text>
        <dbReference type="Rhea" id="RHEA:54816"/>
        <dbReference type="Rhea" id="RHEA-COMP:9752"/>
        <dbReference type="Rhea" id="RHEA-COMP:10207"/>
        <dbReference type="Rhea" id="RHEA-COMP:14005"/>
        <dbReference type="ChEBI" id="CHEBI:28938"/>
        <dbReference type="ChEBI" id="CHEBI:29969"/>
        <dbReference type="ChEBI" id="CHEBI:30011"/>
        <dbReference type="ChEBI" id="CHEBI:138370"/>
        <dbReference type="EC" id="2.3.2.13"/>
    </reaction>
</comment>
<dbReference type="PANTHER" id="PTHR11590">
    <property type="entry name" value="PROTEIN-GLUTAMINE GAMMA-GLUTAMYLTRANSFERASE"/>
    <property type="match status" value="1"/>
</dbReference>
<dbReference type="Pfam" id="PF01841">
    <property type="entry name" value="Transglut_core"/>
    <property type="match status" value="1"/>
</dbReference>
<organism evidence="10 11">
    <name type="scientific">Agrilus planipennis</name>
    <name type="common">Emerald ash borer</name>
    <name type="synonym">Agrilus marcopoli</name>
    <dbReference type="NCBI Taxonomy" id="224129"/>
    <lineage>
        <taxon>Eukaryota</taxon>
        <taxon>Metazoa</taxon>
        <taxon>Ecdysozoa</taxon>
        <taxon>Arthropoda</taxon>
        <taxon>Hexapoda</taxon>
        <taxon>Insecta</taxon>
        <taxon>Pterygota</taxon>
        <taxon>Neoptera</taxon>
        <taxon>Endopterygota</taxon>
        <taxon>Coleoptera</taxon>
        <taxon>Polyphaga</taxon>
        <taxon>Elateriformia</taxon>
        <taxon>Buprestoidea</taxon>
        <taxon>Buprestidae</taxon>
        <taxon>Agrilinae</taxon>
        <taxon>Agrilus</taxon>
    </lineage>
</organism>
<evidence type="ECO:0000256" key="7">
    <source>
        <dbReference type="ARBA" id="ARBA00051843"/>
    </source>
</evidence>
<dbReference type="InterPro" id="IPR001102">
    <property type="entry name" value="Transglutaminase_N"/>
</dbReference>
<proteinExistence type="inferred from homology"/>
<dbReference type="InterPro" id="IPR014756">
    <property type="entry name" value="Ig_E-set"/>
</dbReference>
<keyword evidence="5" id="KW-0012">Acyltransferase</keyword>
<dbReference type="SUPFAM" id="SSF49309">
    <property type="entry name" value="Transglutaminase, two C-terminal domains"/>
    <property type="match status" value="2"/>
</dbReference>
<dbReference type="FunFam" id="2.60.40.10:FF:000171">
    <property type="entry name" value="protein-glutamine gamma-glutamyltransferase 6"/>
    <property type="match status" value="1"/>
</dbReference>
<feature type="binding site" evidence="8">
    <location>
        <position position="449"/>
    </location>
    <ligand>
        <name>Ca(2+)</name>
        <dbReference type="ChEBI" id="CHEBI:29108"/>
    </ligand>
</feature>
<evidence type="ECO:0000259" key="9">
    <source>
        <dbReference type="SMART" id="SM00460"/>
    </source>
</evidence>
<evidence type="ECO:0000256" key="2">
    <source>
        <dbReference type="ARBA" id="ARBA00022679"/>
    </source>
</evidence>
<dbReference type="RefSeq" id="XP_025831915.1">
    <property type="nucleotide sequence ID" value="XM_025976130.1"/>
</dbReference>
<keyword evidence="3 8" id="KW-0479">Metal-binding</keyword>
<dbReference type="KEGG" id="apln:108735098"/>
<dbReference type="Pfam" id="PF00868">
    <property type="entry name" value="Transglut_N"/>
    <property type="match status" value="1"/>
</dbReference>
<accession>A0A7F5R7H7</accession>
<sequence>MGRVRCPVFNCFRATFYPNKDVELQSLPKPKEAEEVVDGLPYIDAEKEPDILIIRGIDPCLPLNGTNHNTFKYELMSKEQDPQLVVRRGQPFTLDITLSRPYNEDKDAVSFIFTVEDEEKPSYGQGTLVAVPLLNKIDRNQPWNVIIESTNENQMKVQVTSSPECIVSKWRMEIDTKLLEDGAYSYSWDTGIYIIFNPWNKNDQVYMKSDAWKEEAVMNDTGLIWRGTANRLRPTVWKYAQFEKDVLDCALYVVKEVGKVSVSSRADPVETVRAIAAAVNSADDNGIVMGDWSTEFKDGTHPTKWVGSMEILQKFYKKKKPVKYGQYWVFSGVLTTVCRTLGIPCRPVTNYSSAHDTQSSLTVDYFVNDKGKIMEELNSDSVWNFHVWDEVWMDRPDLGRGYGGWQAVDATPQVLSDGMFKVGPSSVTAVKHGEIKRPYDTDFLYAEVNADKVYWRYYGPTKPLKLVAKDIYGIGKLMSTKAPGIMDREDITSNYKYPEKSVEERSFMLKALRQSQNQFARYYLNEDFNDVYFNFELKDDIVIGKDFDVVLAIKNRNPAKAYRINVNIRVETVTYTGRSGDPVKKENFDITVKPQSTHEIKLNVTFDDYMKKLVDQGSFSVSCLAAVEEPKYEYYAQDDFRVRMPDIKIALQGVARAGQEVAAEIYLVNPLPLPLRKCQFLVEAPGLEKKLTLKVKKNIPPNERAIAQFTFKPQRAGRETIAAKFVSRELIDVDGFLEFEVQESKEENGNAV</sequence>
<dbReference type="FunFam" id="2.60.40.10:FF:002167">
    <property type="entry name" value="Transglutaminase, isoform B"/>
    <property type="match status" value="1"/>
</dbReference>
<dbReference type="InterPro" id="IPR036985">
    <property type="entry name" value="Transglutaminase-like_sf"/>
</dbReference>
<evidence type="ECO:0000313" key="10">
    <source>
        <dbReference type="Proteomes" id="UP000192223"/>
    </source>
</evidence>
<keyword evidence="4 8" id="KW-0106">Calcium</keyword>
<reference evidence="11" key="1">
    <citation type="submission" date="2025-08" db="UniProtKB">
        <authorList>
            <consortium name="RefSeq"/>
        </authorList>
    </citation>
    <scope>IDENTIFICATION</scope>
    <source>
        <tissue evidence="11">Entire body</tissue>
    </source>
</reference>
<name>A0A7F5R7H7_AGRPL</name>
<dbReference type="InterPro" id="IPR038765">
    <property type="entry name" value="Papain-like_cys_pep_sf"/>
</dbReference>
<feature type="binding site" evidence="8">
    <location>
        <position position="504"/>
    </location>
    <ligand>
        <name>Ca(2+)</name>
        <dbReference type="ChEBI" id="CHEBI:29108"/>
    </ligand>
</feature>
<dbReference type="GO" id="GO:0003810">
    <property type="term" value="F:protein-glutamine gamma-glutamyltransferase activity"/>
    <property type="evidence" value="ECO:0007669"/>
    <property type="project" value="UniProtKB-EC"/>
</dbReference>
<dbReference type="InterPro" id="IPR050779">
    <property type="entry name" value="Transglutaminase"/>
</dbReference>
<dbReference type="InterPro" id="IPR002931">
    <property type="entry name" value="Transglutaminase-like"/>
</dbReference>
<comment type="similarity">
    <text evidence="1">Belongs to the transglutaminase superfamily. Transglutaminase family.</text>
</comment>
<dbReference type="FunFam" id="2.60.40.10:FF:000090">
    <property type="entry name" value="Protein-glutamine gamma-glutamyltransferase 2"/>
    <property type="match status" value="1"/>
</dbReference>
<dbReference type="Gene3D" id="3.90.260.10">
    <property type="entry name" value="Transglutaminase-like"/>
    <property type="match status" value="1"/>
</dbReference>
<feature type="binding site" evidence="8">
    <location>
        <position position="499"/>
    </location>
    <ligand>
        <name>Ca(2+)</name>
        <dbReference type="ChEBI" id="CHEBI:29108"/>
    </ligand>
</feature>
<evidence type="ECO:0000256" key="4">
    <source>
        <dbReference type="ARBA" id="ARBA00022837"/>
    </source>
</evidence>
<keyword evidence="2" id="KW-0808">Transferase</keyword>
<dbReference type="SMART" id="SM00460">
    <property type="entry name" value="TGc"/>
    <property type="match status" value="1"/>
</dbReference>